<evidence type="ECO:0000256" key="1">
    <source>
        <dbReference type="SAM" id="MobiDB-lite"/>
    </source>
</evidence>
<dbReference type="EMBL" id="KN839845">
    <property type="protein sequence ID" value="KIJ64968.1"/>
    <property type="molecule type" value="Genomic_DNA"/>
</dbReference>
<organism evidence="2 3">
    <name type="scientific">Hydnomerulius pinastri MD-312</name>
    <dbReference type="NCBI Taxonomy" id="994086"/>
    <lineage>
        <taxon>Eukaryota</taxon>
        <taxon>Fungi</taxon>
        <taxon>Dikarya</taxon>
        <taxon>Basidiomycota</taxon>
        <taxon>Agaricomycotina</taxon>
        <taxon>Agaricomycetes</taxon>
        <taxon>Agaricomycetidae</taxon>
        <taxon>Boletales</taxon>
        <taxon>Boletales incertae sedis</taxon>
        <taxon>Leucogyrophana</taxon>
    </lineage>
</organism>
<protein>
    <submittedName>
        <fullName evidence="2">Uncharacterized protein</fullName>
    </submittedName>
</protein>
<evidence type="ECO:0000313" key="3">
    <source>
        <dbReference type="Proteomes" id="UP000053820"/>
    </source>
</evidence>
<feature type="compositionally biased region" description="Polar residues" evidence="1">
    <location>
        <begin position="22"/>
        <end position="31"/>
    </location>
</feature>
<evidence type="ECO:0000313" key="2">
    <source>
        <dbReference type="EMBL" id="KIJ64968.1"/>
    </source>
</evidence>
<proteinExistence type="predicted"/>
<reference evidence="2 3" key="1">
    <citation type="submission" date="2014-04" db="EMBL/GenBank/DDBJ databases">
        <title>Evolutionary Origins and Diversification of the Mycorrhizal Mutualists.</title>
        <authorList>
            <consortium name="DOE Joint Genome Institute"/>
            <consortium name="Mycorrhizal Genomics Consortium"/>
            <person name="Kohler A."/>
            <person name="Kuo A."/>
            <person name="Nagy L.G."/>
            <person name="Floudas D."/>
            <person name="Copeland A."/>
            <person name="Barry K.W."/>
            <person name="Cichocki N."/>
            <person name="Veneault-Fourrey C."/>
            <person name="LaButti K."/>
            <person name="Lindquist E.A."/>
            <person name="Lipzen A."/>
            <person name="Lundell T."/>
            <person name="Morin E."/>
            <person name="Murat C."/>
            <person name="Riley R."/>
            <person name="Ohm R."/>
            <person name="Sun H."/>
            <person name="Tunlid A."/>
            <person name="Henrissat B."/>
            <person name="Grigoriev I.V."/>
            <person name="Hibbett D.S."/>
            <person name="Martin F."/>
        </authorList>
    </citation>
    <scope>NUCLEOTIDE SEQUENCE [LARGE SCALE GENOMIC DNA]</scope>
    <source>
        <strain evidence="2 3">MD-312</strain>
    </source>
</reference>
<name>A0A0C9WAH3_9AGAM</name>
<dbReference type="HOGENOM" id="CLU_1090128_0_0_1"/>
<dbReference type="AlphaFoldDB" id="A0A0C9WAH3"/>
<feature type="region of interest" description="Disordered" evidence="1">
    <location>
        <begin position="1"/>
        <end position="31"/>
    </location>
</feature>
<gene>
    <name evidence="2" type="ORF">HYDPIDRAFT_187767</name>
</gene>
<sequence length="255" mass="29167">MANYSRTSQSPYPMPPRLPRKQGSSLKNSSRAATDGMEELIDFLAHARRRNTNLFDRHGLVLTRDYQLSRAAIGQKLKTISWPGLSRTSRWTMPDCGVRAYIEQVEAHLPVNPTTLDDHLKTVSIAFSVANSIMEWLFHQSRKTQNAFYKRHNQIYLAMKNKPPPPPAPKLDVPAETARSLTRQELQSFKNPFEVFGKSFKVDDLVFKVISYTQLPRGGSEFKLWYEIAEDPVEVSEEELHDVLSSPNCLYCPQN</sequence>
<accession>A0A0C9WAH3</accession>
<keyword evidence="3" id="KW-1185">Reference proteome</keyword>
<dbReference type="Proteomes" id="UP000053820">
    <property type="component" value="Unassembled WGS sequence"/>
</dbReference>
<feature type="compositionally biased region" description="Polar residues" evidence="1">
    <location>
        <begin position="1"/>
        <end position="11"/>
    </location>
</feature>
<dbReference type="OrthoDB" id="2685204at2759"/>